<feature type="repeat" description="ANK" evidence="3">
    <location>
        <begin position="134"/>
        <end position="166"/>
    </location>
</feature>
<gene>
    <name evidence="4" type="ORF">OP10G_3447</name>
</gene>
<evidence type="ECO:0000313" key="4">
    <source>
        <dbReference type="EMBL" id="AIE86815.1"/>
    </source>
</evidence>
<dbReference type="InterPro" id="IPR002110">
    <property type="entry name" value="Ankyrin_rpt"/>
</dbReference>
<dbReference type="OrthoDB" id="9812708at2"/>
<dbReference type="Gene3D" id="1.25.40.20">
    <property type="entry name" value="Ankyrin repeat-containing domain"/>
    <property type="match status" value="1"/>
</dbReference>
<dbReference type="GO" id="GO:0004842">
    <property type="term" value="F:ubiquitin-protein transferase activity"/>
    <property type="evidence" value="ECO:0007669"/>
    <property type="project" value="TreeGrafter"/>
</dbReference>
<dbReference type="EMBL" id="CP007139">
    <property type="protein sequence ID" value="AIE86815.1"/>
    <property type="molecule type" value="Genomic_DNA"/>
</dbReference>
<keyword evidence="1" id="KW-0677">Repeat</keyword>
<dbReference type="SMART" id="SM00248">
    <property type="entry name" value="ANK"/>
    <property type="match status" value="6"/>
</dbReference>
<dbReference type="Pfam" id="PF12796">
    <property type="entry name" value="Ank_2"/>
    <property type="match status" value="1"/>
</dbReference>
<dbReference type="PANTHER" id="PTHR24171">
    <property type="entry name" value="ANKYRIN REPEAT DOMAIN-CONTAINING PROTEIN 39-RELATED"/>
    <property type="match status" value="1"/>
</dbReference>
<evidence type="ECO:0000256" key="1">
    <source>
        <dbReference type="ARBA" id="ARBA00022737"/>
    </source>
</evidence>
<dbReference type="HOGENOM" id="CLU_660135_0_0_0"/>
<evidence type="ECO:0000313" key="5">
    <source>
        <dbReference type="Proteomes" id="UP000027982"/>
    </source>
</evidence>
<reference evidence="4 5" key="1">
    <citation type="journal article" date="2014" name="PLoS ONE">
        <title>The first complete genome sequence of the class fimbriimonadia in the phylum armatimonadetes.</title>
        <authorList>
            <person name="Hu Z.Y."/>
            <person name="Wang Y.Z."/>
            <person name="Im W.T."/>
            <person name="Wang S.Y."/>
            <person name="Zhao G.P."/>
            <person name="Zheng H.J."/>
            <person name="Quan Z.X."/>
        </authorList>
    </citation>
    <scope>NUCLEOTIDE SEQUENCE [LARGE SCALE GENOMIC DNA]</scope>
    <source>
        <strain evidence="4">Gsoil 348</strain>
    </source>
</reference>
<evidence type="ECO:0000256" key="2">
    <source>
        <dbReference type="ARBA" id="ARBA00023043"/>
    </source>
</evidence>
<protein>
    <submittedName>
        <fullName evidence="4">Ankyrin</fullName>
    </submittedName>
</protein>
<dbReference type="SUPFAM" id="SSF48403">
    <property type="entry name" value="Ankyrin repeat"/>
    <property type="match status" value="1"/>
</dbReference>
<dbReference type="KEGG" id="fgi:OP10G_3447"/>
<accession>A0A068NVJ7</accession>
<dbReference type="GO" id="GO:0085020">
    <property type="term" value="P:protein K6-linked ubiquitination"/>
    <property type="evidence" value="ECO:0007669"/>
    <property type="project" value="TreeGrafter"/>
</dbReference>
<feature type="repeat" description="ANK" evidence="3">
    <location>
        <begin position="165"/>
        <end position="197"/>
    </location>
</feature>
<dbReference type="eggNOG" id="COG0666">
    <property type="taxonomic scope" value="Bacteria"/>
</dbReference>
<sequence length="430" mass="47710">MNHLIFAVLLLSFGQRVAKQPPLIEAIQKHDLALATRLLKDGANPNSREIITTKPSATDGIVGGTTREGDTALELAVDRQSVTFVNLLLHYKADPNTRGQAEWTPLMTACQRSSVEIVRILLRNGAKPNLRNRYGDTAIIFAANVDRVEMVNELVGAGADMNGGTGQTALMIAAECDSTKTVKYLLKHGADPNFRRPGHWTPLEFAIERNSTECAEMLKKAGAKGRSRAQLRKEVDAEVDLAKKQHAFEQKAQVAMHLVVKPDAVDSAVIEAAVIDVATFQSKEFDPFFGVKAKSIILVEESAIWNDFIESQMNGELSEEQACDIDLSMRRSLQSRNARLVSLAGCKFRDPRIVQKRNKALPNDMNPSNYWQSKYKGWVQVMLPGYSTDGAQAVLRFWFGPTPHGAAATYFLRKVAGKWTVVWRDLARYV</sequence>
<dbReference type="InterPro" id="IPR036770">
    <property type="entry name" value="Ankyrin_rpt-contain_sf"/>
</dbReference>
<feature type="repeat" description="ANK" evidence="3">
    <location>
        <begin position="68"/>
        <end position="100"/>
    </location>
</feature>
<proteinExistence type="predicted"/>
<dbReference type="PROSITE" id="PS50297">
    <property type="entry name" value="ANK_REP_REGION"/>
    <property type="match status" value="4"/>
</dbReference>
<dbReference type="AlphaFoldDB" id="A0A068NVJ7"/>
<keyword evidence="2 3" id="KW-0040">ANK repeat</keyword>
<dbReference type="STRING" id="661478.OP10G_3447"/>
<organism evidence="4 5">
    <name type="scientific">Fimbriimonas ginsengisoli Gsoil 348</name>
    <dbReference type="NCBI Taxonomy" id="661478"/>
    <lineage>
        <taxon>Bacteria</taxon>
        <taxon>Bacillati</taxon>
        <taxon>Armatimonadota</taxon>
        <taxon>Fimbriimonadia</taxon>
        <taxon>Fimbriimonadales</taxon>
        <taxon>Fimbriimonadaceae</taxon>
        <taxon>Fimbriimonas</taxon>
    </lineage>
</organism>
<dbReference type="PROSITE" id="PS50088">
    <property type="entry name" value="ANK_REPEAT"/>
    <property type="match status" value="4"/>
</dbReference>
<feature type="repeat" description="ANK" evidence="3">
    <location>
        <begin position="101"/>
        <end position="133"/>
    </location>
</feature>
<dbReference type="Pfam" id="PF00023">
    <property type="entry name" value="Ank"/>
    <property type="match status" value="1"/>
</dbReference>
<keyword evidence="5" id="KW-1185">Reference proteome</keyword>
<name>A0A068NVJ7_FIMGI</name>
<evidence type="ECO:0000256" key="3">
    <source>
        <dbReference type="PROSITE-ProRule" id="PRU00023"/>
    </source>
</evidence>
<dbReference type="Proteomes" id="UP000027982">
    <property type="component" value="Chromosome"/>
</dbReference>
<dbReference type="PANTHER" id="PTHR24171:SF8">
    <property type="entry name" value="BRCA1-ASSOCIATED RING DOMAIN PROTEIN 1"/>
    <property type="match status" value="1"/>
</dbReference>
<dbReference type="RefSeq" id="WP_025229250.1">
    <property type="nucleotide sequence ID" value="NZ_CP007139.1"/>
</dbReference>